<dbReference type="Pfam" id="PF00920">
    <property type="entry name" value="ILVD_EDD_N"/>
    <property type="match status" value="1"/>
</dbReference>
<dbReference type="SUPFAM" id="SSF143975">
    <property type="entry name" value="IlvD/EDD N-terminal domain-like"/>
    <property type="match status" value="1"/>
</dbReference>
<proteinExistence type="inferred from homology"/>
<feature type="domain" description="Dihydroxy-acid/6-phosphogluconate dehydratase N-terminal" evidence="6">
    <location>
        <begin position="45"/>
        <end position="355"/>
    </location>
</feature>
<evidence type="ECO:0000259" key="6">
    <source>
        <dbReference type="Pfam" id="PF00920"/>
    </source>
</evidence>
<evidence type="ECO:0000256" key="3">
    <source>
        <dbReference type="ARBA" id="ARBA00023004"/>
    </source>
</evidence>
<keyword evidence="5" id="KW-0456">Lyase</keyword>
<dbReference type="NCBIfam" id="NF009559">
    <property type="entry name" value="PRK13016.1"/>
    <property type="match status" value="1"/>
</dbReference>
<dbReference type="Gene3D" id="3.50.30.80">
    <property type="entry name" value="IlvD/EDD C-terminal domain-like"/>
    <property type="match status" value="1"/>
</dbReference>
<keyword evidence="3" id="KW-0408">Iron</keyword>
<comment type="similarity">
    <text evidence="1">Belongs to the IlvD/Edd family.</text>
</comment>
<evidence type="ECO:0000259" key="7">
    <source>
        <dbReference type="Pfam" id="PF24877"/>
    </source>
</evidence>
<feature type="domain" description="Dihydroxy-acid/6-phosphogluconate dehydratase C-terminal" evidence="7">
    <location>
        <begin position="366"/>
        <end position="563"/>
    </location>
</feature>
<keyword evidence="2" id="KW-0479">Metal-binding</keyword>
<dbReference type="InterPro" id="IPR020558">
    <property type="entry name" value="DiOHA_6PGluconate_deHydtase_CS"/>
</dbReference>
<dbReference type="InterPro" id="IPR056740">
    <property type="entry name" value="ILV_EDD_C"/>
</dbReference>
<reference evidence="8 9" key="1">
    <citation type="submission" date="2021-03" db="EMBL/GenBank/DDBJ databases">
        <title>Whole genome sequence of Jiella sp. MQZ13P-4.</title>
        <authorList>
            <person name="Tuo L."/>
        </authorList>
    </citation>
    <scope>NUCLEOTIDE SEQUENCE [LARGE SCALE GENOMIC DNA]</scope>
    <source>
        <strain evidence="8 9">MQZ13P-4</strain>
    </source>
</reference>
<dbReference type="InterPro" id="IPR037237">
    <property type="entry name" value="IlvD/EDD_N"/>
</dbReference>
<gene>
    <name evidence="8" type="ORF">J1C47_06250</name>
</gene>
<name>A0ABS3J0Q2_9HYPH</name>
<dbReference type="NCBIfam" id="NF009560">
    <property type="entry name" value="PRK13017.1"/>
    <property type="match status" value="1"/>
</dbReference>
<organism evidence="8 9">
    <name type="scientific">Jiella sonneratiae</name>
    <dbReference type="NCBI Taxonomy" id="2816856"/>
    <lineage>
        <taxon>Bacteria</taxon>
        <taxon>Pseudomonadati</taxon>
        <taxon>Pseudomonadota</taxon>
        <taxon>Alphaproteobacteria</taxon>
        <taxon>Hyphomicrobiales</taxon>
        <taxon>Aurantimonadaceae</taxon>
        <taxon>Jiella</taxon>
    </lineage>
</organism>
<evidence type="ECO:0000256" key="1">
    <source>
        <dbReference type="ARBA" id="ARBA00006486"/>
    </source>
</evidence>
<dbReference type="InterPro" id="IPR042096">
    <property type="entry name" value="Dihydro-acid_dehy_C"/>
</dbReference>
<keyword evidence="9" id="KW-1185">Reference proteome</keyword>
<evidence type="ECO:0000256" key="2">
    <source>
        <dbReference type="ARBA" id="ARBA00022723"/>
    </source>
</evidence>
<dbReference type="InterPro" id="IPR052352">
    <property type="entry name" value="Sugar_Degrad_Dehydratases"/>
</dbReference>
<evidence type="ECO:0000313" key="9">
    <source>
        <dbReference type="Proteomes" id="UP000664288"/>
    </source>
</evidence>
<keyword evidence="4" id="KW-0411">Iron-sulfur</keyword>
<evidence type="ECO:0000256" key="5">
    <source>
        <dbReference type="ARBA" id="ARBA00023239"/>
    </source>
</evidence>
<evidence type="ECO:0000313" key="8">
    <source>
        <dbReference type="EMBL" id="MBO0903237.1"/>
    </source>
</evidence>
<sequence>MTETRRRPLAELRSQRWYASNDIRGFAHRQRSQQMGLRREEFLGKPVIAILNTWSEMSPCHAHLRDRAEAVKRGVWQGGGYPVELPVLSVGEVMVKPTTMLYRNFLAMEAEEVLRSHPIDGAVLLGGCDKSTPALLMGAISMDIPAIFCPAGPMSTGRWRGVTTGAGTHTKKYWDELRAGRISDADWVDLESRMTRSIGTCNTMGTASTMTSIADAMGMSLTGASSIPAADSAHPRMASACGTRIVEMVWEDLKPSDLLTRQSFDNGLAVYMALGGSTNAAIHLIAMAGRAGIPLTLSDMAAAAAKIPVLADLFPSGGHLMEDFWFAGGLPALMRKLTPHLALDARTVEGRTLGEAIAGADCYADDVIRDLDDPVVPLERGRTLQLLTGNLAPDGAVMKSSAASDRLLKHRGRAVVFDEPEAMRRGIDDPALGIDADTVLVLRNGGPVGAPGMPEWGNLPIPKALLKQGVTDMVRISDARMSGTHYGTCILHVAPEAAVGGPLALLRTGDVVSLDVAAGRLDMEVDAAEIARRRAAWRPPPQRYERSFAALYQRHVSQADRGCDFDFLEGTSAVPEPEIF</sequence>
<dbReference type="Proteomes" id="UP000664288">
    <property type="component" value="Unassembled WGS sequence"/>
</dbReference>
<dbReference type="SUPFAM" id="SSF52016">
    <property type="entry name" value="LeuD/IlvD-like"/>
    <property type="match status" value="1"/>
</dbReference>
<dbReference type="InterPro" id="IPR000581">
    <property type="entry name" value="ILV_EDD_N"/>
</dbReference>
<accession>A0ABS3J0Q2</accession>
<dbReference type="Pfam" id="PF24877">
    <property type="entry name" value="ILV_EDD_C"/>
    <property type="match status" value="1"/>
</dbReference>
<dbReference type="RefSeq" id="WP_207349883.1">
    <property type="nucleotide sequence ID" value="NZ_JAFMPY010000005.1"/>
</dbReference>
<dbReference type="NCBIfam" id="NF004784">
    <property type="entry name" value="PRK06131.1"/>
    <property type="match status" value="1"/>
</dbReference>
<protein>
    <submittedName>
        <fullName evidence="8">Dihydroxy-acid dehydratase</fullName>
    </submittedName>
</protein>
<dbReference type="PROSITE" id="PS00886">
    <property type="entry name" value="ILVD_EDD_1"/>
    <property type="match status" value="1"/>
</dbReference>
<comment type="caution">
    <text evidence="8">The sequence shown here is derived from an EMBL/GenBank/DDBJ whole genome shotgun (WGS) entry which is preliminary data.</text>
</comment>
<dbReference type="PANTHER" id="PTHR43183:SF2">
    <property type="entry name" value="DIHYDROXY-ACID DEHYDRATASE"/>
    <property type="match status" value="1"/>
</dbReference>
<evidence type="ECO:0000256" key="4">
    <source>
        <dbReference type="ARBA" id="ARBA00023014"/>
    </source>
</evidence>
<dbReference type="EMBL" id="JAFMPY010000005">
    <property type="protein sequence ID" value="MBO0903237.1"/>
    <property type="molecule type" value="Genomic_DNA"/>
</dbReference>
<dbReference type="PANTHER" id="PTHR43183">
    <property type="entry name" value="HYPOTHETICAL DIHYDROXYACID DEHYDRATASE (EUROFUNG)-RELATED"/>
    <property type="match status" value="1"/>
</dbReference>